<sequence length="44" mass="5180">MMRTTPSVLYIDNLHRKPQNNNHQPRLNDQSSFAHREEGREGGF</sequence>
<gene>
    <name evidence="2" type="ORF">PCON_06763</name>
</gene>
<keyword evidence="3" id="KW-1185">Reference proteome</keyword>
<proteinExistence type="predicted"/>
<dbReference type="AlphaFoldDB" id="U4KYV8"/>
<dbReference type="EMBL" id="HF935336">
    <property type="protein sequence ID" value="CCX07176.1"/>
    <property type="molecule type" value="Genomic_DNA"/>
</dbReference>
<feature type="compositionally biased region" description="Polar residues" evidence="1">
    <location>
        <begin position="19"/>
        <end position="33"/>
    </location>
</feature>
<protein>
    <submittedName>
        <fullName evidence="2">Uncharacterized protein</fullName>
    </submittedName>
</protein>
<feature type="region of interest" description="Disordered" evidence="1">
    <location>
        <begin position="1"/>
        <end position="44"/>
    </location>
</feature>
<evidence type="ECO:0000313" key="3">
    <source>
        <dbReference type="Proteomes" id="UP000018144"/>
    </source>
</evidence>
<organism evidence="2 3">
    <name type="scientific">Pyronema omphalodes (strain CBS 100304)</name>
    <name type="common">Pyronema confluens</name>
    <dbReference type="NCBI Taxonomy" id="1076935"/>
    <lineage>
        <taxon>Eukaryota</taxon>
        <taxon>Fungi</taxon>
        <taxon>Dikarya</taxon>
        <taxon>Ascomycota</taxon>
        <taxon>Pezizomycotina</taxon>
        <taxon>Pezizomycetes</taxon>
        <taxon>Pezizales</taxon>
        <taxon>Pyronemataceae</taxon>
        <taxon>Pyronema</taxon>
    </lineage>
</organism>
<feature type="compositionally biased region" description="Basic and acidic residues" evidence="1">
    <location>
        <begin position="34"/>
        <end position="44"/>
    </location>
</feature>
<name>U4KYV8_PYROM</name>
<accession>U4KYV8</accession>
<reference evidence="2 3" key="1">
    <citation type="journal article" date="2013" name="PLoS Genet.">
        <title>The genome and development-dependent transcriptomes of Pyronema confluens: a window into fungal evolution.</title>
        <authorList>
            <person name="Traeger S."/>
            <person name="Altegoer F."/>
            <person name="Freitag M."/>
            <person name="Gabaldon T."/>
            <person name="Kempken F."/>
            <person name="Kumar A."/>
            <person name="Marcet-Houben M."/>
            <person name="Poggeler S."/>
            <person name="Stajich J.E."/>
            <person name="Nowrousian M."/>
        </authorList>
    </citation>
    <scope>NUCLEOTIDE SEQUENCE [LARGE SCALE GENOMIC DNA]</scope>
    <source>
        <strain evidence="3">CBS 100304</strain>
        <tissue evidence="2">Vegetative mycelium</tissue>
    </source>
</reference>
<evidence type="ECO:0000313" key="2">
    <source>
        <dbReference type="EMBL" id="CCX07176.1"/>
    </source>
</evidence>
<evidence type="ECO:0000256" key="1">
    <source>
        <dbReference type="SAM" id="MobiDB-lite"/>
    </source>
</evidence>
<dbReference type="Proteomes" id="UP000018144">
    <property type="component" value="Unassembled WGS sequence"/>
</dbReference>